<evidence type="ECO:0000313" key="1">
    <source>
        <dbReference type="EMBL" id="CAH0731097.1"/>
    </source>
</evidence>
<feature type="non-terminal residue" evidence="1">
    <location>
        <position position="131"/>
    </location>
</feature>
<gene>
    <name evidence="1" type="ORF">BINO364_LOCUS16008</name>
</gene>
<dbReference type="OrthoDB" id="10055366at2759"/>
<dbReference type="EMBL" id="OV170229">
    <property type="protein sequence ID" value="CAH0731097.1"/>
    <property type="molecule type" value="Genomic_DNA"/>
</dbReference>
<proteinExistence type="predicted"/>
<organism evidence="1 2">
    <name type="scientific">Brenthis ino</name>
    <name type="common">lesser marbled fritillary</name>
    <dbReference type="NCBI Taxonomy" id="405034"/>
    <lineage>
        <taxon>Eukaryota</taxon>
        <taxon>Metazoa</taxon>
        <taxon>Ecdysozoa</taxon>
        <taxon>Arthropoda</taxon>
        <taxon>Hexapoda</taxon>
        <taxon>Insecta</taxon>
        <taxon>Pterygota</taxon>
        <taxon>Neoptera</taxon>
        <taxon>Endopterygota</taxon>
        <taxon>Lepidoptera</taxon>
        <taxon>Glossata</taxon>
        <taxon>Ditrysia</taxon>
        <taxon>Papilionoidea</taxon>
        <taxon>Nymphalidae</taxon>
        <taxon>Heliconiinae</taxon>
        <taxon>Argynnini</taxon>
        <taxon>Brenthis</taxon>
    </lineage>
</organism>
<dbReference type="Proteomes" id="UP000838878">
    <property type="component" value="Chromosome 9"/>
</dbReference>
<reference evidence="1" key="1">
    <citation type="submission" date="2021-12" db="EMBL/GenBank/DDBJ databases">
        <authorList>
            <person name="Martin H S."/>
        </authorList>
    </citation>
    <scope>NUCLEOTIDE SEQUENCE</scope>
</reference>
<evidence type="ECO:0000313" key="2">
    <source>
        <dbReference type="Proteomes" id="UP000838878"/>
    </source>
</evidence>
<keyword evidence="2" id="KW-1185">Reference proteome</keyword>
<dbReference type="AlphaFoldDB" id="A0A8J9WAE2"/>
<sequence>MEFGNLEHAHLNAEDVLRKATQLENDSWAFRTFPIQSRFVEKLHNKAEFADLLKEVCITVFCDSLINAMSDTEAINGDESRSCFAAQERLMESIKSDALCYEFDKNRDESDNEDINEDSPDHRHHWIGIYQ</sequence>
<protein>
    <submittedName>
        <fullName evidence="1">Uncharacterized protein</fullName>
    </submittedName>
</protein>
<name>A0A8J9WAE2_9NEOP</name>
<accession>A0A8J9WAE2</accession>